<dbReference type="FunFam" id="3.30.70.1660:FF:000002">
    <property type="entry name" value="Peptide chain release factor 1"/>
    <property type="match status" value="1"/>
</dbReference>
<evidence type="ECO:0000259" key="7">
    <source>
        <dbReference type="PROSITE" id="PS00745"/>
    </source>
</evidence>
<comment type="similarity">
    <text evidence="2 5">Belongs to the prokaryotic/mitochondrial release factor family.</text>
</comment>
<keyword evidence="3 5" id="KW-0488">Methylation</keyword>
<dbReference type="Gene3D" id="3.30.70.1660">
    <property type="match status" value="1"/>
</dbReference>
<dbReference type="SUPFAM" id="SSF75620">
    <property type="entry name" value="Release factor"/>
    <property type="match status" value="1"/>
</dbReference>
<keyword evidence="9" id="KW-1185">Reference proteome</keyword>
<name>A0A0F0CML7_9BACT</name>
<dbReference type="FunFam" id="3.30.160.20:FF:000004">
    <property type="entry name" value="Peptide chain release factor 1"/>
    <property type="match status" value="1"/>
</dbReference>
<comment type="subcellular location">
    <subcellularLocation>
        <location evidence="5">Cytoplasm</location>
    </subcellularLocation>
</comment>
<sequence>MFTAILNKKRELFKSIEEELSSSSILSDQKLYSQKAKEYSELKGLLEEYDKYLQLDKEKKYLESVLNEEGESVEYIELAKMELEELVKAIVIQRKRLEDLVFDDKNPLYSKNVIMEIRAGTGGEEAALFAGDLYNMYTKYSANRGWKTTVLDSHHTELGGIKEIIFAIEGKEVFKYFRFEMGTHRVQRVPDTEAGGRVHTSAATVAVLPEPEDISEIDINPQDLRIDSYRSSGAGGQHVNVTDSAIRITHIPTGLVVTCQDERSQHKNKLKAMRVLQARLLQKKQEEQEQNISAARKKQIGTGDRSEKIRTYNFQENRVTDHRIKFSLYNLPQVLEGSMEELLYALIEEERQLRIAEAQ</sequence>
<evidence type="ECO:0000256" key="5">
    <source>
        <dbReference type="HAMAP-Rule" id="MF_00093"/>
    </source>
</evidence>
<accession>A0A0F0CML7</accession>
<comment type="caution">
    <text evidence="8">The sequence shown here is derived from an EMBL/GenBank/DDBJ whole genome shotgun (WGS) entry which is preliminary data.</text>
</comment>
<dbReference type="HAMAP" id="MF_00093">
    <property type="entry name" value="Rel_fac_1"/>
    <property type="match status" value="1"/>
</dbReference>
<evidence type="ECO:0000256" key="3">
    <source>
        <dbReference type="ARBA" id="ARBA00022481"/>
    </source>
</evidence>
<keyword evidence="5" id="KW-0963">Cytoplasm</keyword>
<feature type="domain" description="Prokaryotic-type class I peptide chain release factors" evidence="7">
    <location>
        <begin position="230"/>
        <end position="246"/>
    </location>
</feature>
<dbReference type="SMART" id="SM00937">
    <property type="entry name" value="PCRF"/>
    <property type="match status" value="1"/>
</dbReference>
<reference evidence="8 9" key="1">
    <citation type="submission" date="2015-02" db="EMBL/GenBank/DDBJ databases">
        <title>Single-cell genomics of uncultivated deep-branching MTB reveals a conserved set of magnetosome genes.</title>
        <authorList>
            <person name="Kolinko S."/>
            <person name="Richter M."/>
            <person name="Glockner F.O."/>
            <person name="Brachmann A."/>
            <person name="Schuler D."/>
        </authorList>
    </citation>
    <scope>NUCLEOTIDE SEQUENCE [LARGE SCALE GENOMIC DNA]</scope>
    <source>
        <strain evidence="8">SKK-01</strain>
    </source>
</reference>
<dbReference type="NCBIfam" id="TIGR00019">
    <property type="entry name" value="prfA"/>
    <property type="match status" value="1"/>
</dbReference>
<dbReference type="PATRIC" id="fig|1609969.3.peg.3106"/>
<feature type="modified residue" description="N5-methylglutamine" evidence="5">
    <location>
        <position position="237"/>
    </location>
</feature>
<evidence type="ECO:0000313" key="8">
    <source>
        <dbReference type="EMBL" id="KJJ83229.1"/>
    </source>
</evidence>
<dbReference type="InterPro" id="IPR000352">
    <property type="entry name" value="Pep_chain_release_fac_I"/>
</dbReference>
<evidence type="ECO:0000256" key="2">
    <source>
        <dbReference type="ARBA" id="ARBA00010835"/>
    </source>
</evidence>
<dbReference type="EMBL" id="JYNY01000634">
    <property type="protein sequence ID" value="KJJ83229.1"/>
    <property type="molecule type" value="Genomic_DNA"/>
</dbReference>
<comment type="function">
    <text evidence="1 5">Peptide chain release factor 1 directs the termination of translation in response to the peptide chain termination codons UAG and UAA.</text>
</comment>
<dbReference type="InterPro" id="IPR050057">
    <property type="entry name" value="Prokaryotic/Mito_RF"/>
</dbReference>
<evidence type="ECO:0000256" key="6">
    <source>
        <dbReference type="NCBIfam" id="TIGR00019"/>
    </source>
</evidence>
<evidence type="ECO:0000256" key="1">
    <source>
        <dbReference type="ARBA" id="ARBA00002986"/>
    </source>
</evidence>
<dbReference type="Pfam" id="PF03462">
    <property type="entry name" value="PCRF"/>
    <property type="match status" value="1"/>
</dbReference>
<dbReference type="Gene3D" id="6.10.140.1950">
    <property type="match status" value="1"/>
</dbReference>
<protein>
    <recommendedName>
        <fullName evidence="5 6">Peptide chain release factor 1</fullName>
        <shortName evidence="5">RF-1</shortName>
    </recommendedName>
</protein>
<dbReference type="PROSITE" id="PS00745">
    <property type="entry name" value="RF_PROK_I"/>
    <property type="match status" value="1"/>
</dbReference>
<gene>
    <name evidence="5" type="primary">prfA</name>
    <name evidence="8" type="ORF">OMAG_002903</name>
</gene>
<dbReference type="InterPro" id="IPR045853">
    <property type="entry name" value="Pep_chain_release_fac_I_sf"/>
</dbReference>
<proteinExistence type="inferred from homology"/>
<keyword evidence="4 5" id="KW-0648">Protein biosynthesis</keyword>
<organism evidence="8 9">
    <name type="scientific">Candidatus Omnitrophus magneticus</name>
    <dbReference type="NCBI Taxonomy" id="1609969"/>
    <lineage>
        <taxon>Bacteria</taxon>
        <taxon>Pseudomonadati</taxon>
        <taxon>Candidatus Omnitrophota</taxon>
        <taxon>Candidatus Omnitrophus</taxon>
    </lineage>
</organism>
<dbReference type="NCBIfam" id="NF001859">
    <property type="entry name" value="PRK00591.1"/>
    <property type="match status" value="1"/>
</dbReference>
<dbReference type="InterPro" id="IPR004373">
    <property type="entry name" value="RF-1"/>
</dbReference>
<dbReference type="GO" id="GO:0016149">
    <property type="term" value="F:translation release factor activity, codon specific"/>
    <property type="evidence" value="ECO:0007669"/>
    <property type="project" value="UniProtKB-UniRule"/>
</dbReference>
<dbReference type="Gene3D" id="3.30.160.20">
    <property type="match status" value="1"/>
</dbReference>
<dbReference type="Pfam" id="PF00472">
    <property type="entry name" value="RF-1"/>
    <property type="match status" value="1"/>
</dbReference>
<dbReference type="PANTHER" id="PTHR43804:SF7">
    <property type="entry name" value="LD18447P"/>
    <property type="match status" value="1"/>
</dbReference>
<dbReference type="AlphaFoldDB" id="A0A0F0CML7"/>
<dbReference type="Proteomes" id="UP000033428">
    <property type="component" value="Unassembled WGS sequence"/>
</dbReference>
<evidence type="ECO:0000256" key="4">
    <source>
        <dbReference type="ARBA" id="ARBA00022917"/>
    </source>
</evidence>
<dbReference type="GO" id="GO:0005737">
    <property type="term" value="C:cytoplasm"/>
    <property type="evidence" value="ECO:0007669"/>
    <property type="project" value="UniProtKB-SubCell"/>
</dbReference>
<evidence type="ECO:0000313" key="9">
    <source>
        <dbReference type="Proteomes" id="UP000033428"/>
    </source>
</evidence>
<comment type="PTM">
    <text evidence="5">Methylated by PrmC. Methylation increases the termination efficiency of RF1.</text>
</comment>
<dbReference type="PANTHER" id="PTHR43804">
    <property type="entry name" value="LD18447P"/>
    <property type="match status" value="1"/>
</dbReference>
<dbReference type="InterPro" id="IPR005139">
    <property type="entry name" value="PCRF"/>
</dbReference>